<gene>
    <name evidence="3" type="ORF">SPOG_02189</name>
</gene>
<dbReference type="AlphaFoldDB" id="S9W4N3"/>
<feature type="compositionally biased region" description="Polar residues" evidence="1">
    <location>
        <begin position="115"/>
        <end position="160"/>
    </location>
</feature>
<dbReference type="OrthoDB" id="5390951at2759"/>
<organism evidence="3 4">
    <name type="scientific">Schizosaccharomyces cryophilus (strain OY26 / ATCC MYA-4695 / CBS 11777 / NBRC 106824 / NRRL Y48691)</name>
    <name type="common">Fission yeast</name>
    <dbReference type="NCBI Taxonomy" id="653667"/>
    <lineage>
        <taxon>Eukaryota</taxon>
        <taxon>Fungi</taxon>
        <taxon>Dikarya</taxon>
        <taxon>Ascomycota</taxon>
        <taxon>Taphrinomycotina</taxon>
        <taxon>Schizosaccharomycetes</taxon>
        <taxon>Schizosaccharomycetales</taxon>
        <taxon>Schizosaccharomycetaceae</taxon>
        <taxon>Schizosaccharomyces</taxon>
    </lineage>
</organism>
<feature type="compositionally biased region" description="Basic and acidic residues" evidence="1">
    <location>
        <begin position="196"/>
        <end position="229"/>
    </location>
</feature>
<evidence type="ECO:0000313" key="3">
    <source>
        <dbReference type="EMBL" id="EPY52870.1"/>
    </source>
</evidence>
<evidence type="ECO:0000256" key="1">
    <source>
        <dbReference type="SAM" id="MobiDB-lite"/>
    </source>
</evidence>
<proteinExistence type="predicted"/>
<dbReference type="EMBL" id="KE546989">
    <property type="protein sequence ID" value="EPY52870.1"/>
    <property type="molecule type" value="Genomic_DNA"/>
</dbReference>
<sequence length="244" mass="27839">MDVFWERMLNDPKNEFSEEQKHLLYESRSRVRRNKFIGIIGGFFIPIVLARKRKISPLRLYATSVISGIAGNGIAQIVTMGYNVSQVKKRPDGPDILRKIQQALIRQRAMMQERTNFPPSSNIPSPGQIQNPLGNGKQEASSNDSNTLGISMPQDSSNQEESPKSAWDRIREKNALNRTNGKEQKDFSFPVEDENQEKTSWDWPRDATDSKVQSEEEREFQKQQTEFDKMVWGSGGSSNKDLTT</sequence>
<feature type="compositionally biased region" description="Basic and acidic residues" evidence="1">
    <location>
        <begin position="161"/>
        <end position="186"/>
    </location>
</feature>
<dbReference type="HOGENOM" id="CLU_1138560_0_0_1"/>
<dbReference type="STRING" id="653667.S9W4N3"/>
<keyword evidence="2" id="KW-1133">Transmembrane helix</keyword>
<evidence type="ECO:0000313" key="4">
    <source>
        <dbReference type="Proteomes" id="UP000015464"/>
    </source>
</evidence>
<keyword evidence="2" id="KW-0812">Transmembrane</keyword>
<keyword evidence="4" id="KW-1185">Reference proteome</keyword>
<reference evidence="3 4" key="1">
    <citation type="journal article" date="2011" name="Science">
        <title>Comparative functional genomics of the fission yeasts.</title>
        <authorList>
            <person name="Rhind N."/>
            <person name="Chen Z."/>
            <person name="Yassour M."/>
            <person name="Thompson D.A."/>
            <person name="Haas B.J."/>
            <person name="Habib N."/>
            <person name="Wapinski I."/>
            <person name="Roy S."/>
            <person name="Lin M.F."/>
            <person name="Heiman D.I."/>
            <person name="Young S.K."/>
            <person name="Furuya K."/>
            <person name="Guo Y."/>
            <person name="Pidoux A."/>
            <person name="Chen H.M."/>
            <person name="Robbertse B."/>
            <person name="Goldberg J.M."/>
            <person name="Aoki K."/>
            <person name="Bayne E.H."/>
            <person name="Berlin A.M."/>
            <person name="Desjardins C.A."/>
            <person name="Dobbs E."/>
            <person name="Dukaj L."/>
            <person name="Fan L."/>
            <person name="FitzGerald M.G."/>
            <person name="French C."/>
            <person name="Gujja S."/>
            <person name="Hansen K."/>
            <person name="Keifenheim D."/>
            <person name="Levin J.Z."/>
            <person name="Mosher R.A."/>
            <person name="Mueller C.A."/>
            <person name="Pfiffner J."/>
            <person name="Priest M."/>
            <person name="Russ C."/>
            <person name="Smialowska A."/>
            <person name="Swoboda P."/>
            <person name="Sykes S.M."/>
            <person name="Vaughn M."/>
            <person name="Vengrova S."/>
            <person name="Yoder R."/>
            <person name="Zeng Q."/>
            <person name="Allshire R."/>
            <person name="Baulcombe D."/>
            <person name="Birren B.W."/>
            <person name="Brown W."/>
            <person name="Ekwall K."/>
            <person name="Kellis M."/>
            <person name="Leatherwood J."/>
            <person name="Levin H."/>
            <person name="Margalit H."/>
            <person name="Martienssen R."/>
            <person name="Nieduszynski C.A."/>
            <person name="Spatafora J.W."/>
            <person name="Friedman N."/>
            <person name="Dalgaard J.Z."/>
            <person name="Baumann P."/>
            <person name="Niki H."/>
            <person name="Regev A."/>
            <person name="Nusbaum C."/>
        </authorList>
    </citation>
    <scope>NUCLEOTIDE SEQUENCE [LARGE SCALE GENOMIC DNA]</scope>
    <source>
        <strain evidence="4">OY26 / ATCC MYA-4695 / CBS 11777 / NBRC 106824 / NRRL Y48691</strain>
    </source>
</reference>
<dbReference type="RefSeq" id="XP_013022748.1">
    <property type="nucleotide sequence ID" value="XM_013167294.1"/>
</dbReference>
<dbReference type="Proteomes" id="UP000015464">
    <property type="component" value="Unassembled WGS sequence"/>
</dbReference>
<feature type="transmembrane region" description="Helical" evidence="2">
    <location>
        <begin position="33"/>
        <end position="50"/>
    </location>
</feature>
<evidence type="ECO:0000256" key="2">
    <source>
        <dbReference type="SAM" id="Phobius"/>
    </source>
</evidence>
<protein>
    <submittedName>
        <fullName evidence="3">Uncharacterized protein</fullName>
    </submittedName>
</protein>
<feature type="region of interest" description="Disordered" evidence="1">
    <location>
        <begin position="115"/>
        <end position="244"/>
    </location>
</feature>
<dbReference type="OMA" id="FWERMLN"/>
<accession>S9W4N3</accession>
<dbReference type="GeneID" id="25036513"/>
<keyword evidence="2" id="KW-0472">Membrane</keyword>
<name>S9W4N3_SCHCR</name>